<evidence type="ECO:0000313" key="2">
    <source>
        <dbReference type="Proteomes" id="UP000177246"/>
    </source>
</evidence>
<dbReference type="Proteomes" id="UP000177246">
    <property type="component" value="Unassembled WGS sequence"/>
</dbReference>
<evidence type="ECO:0000313" key="1">
    <source>
        <dbReference type="EMBL" id="OGZ03017.1"/>
    </source>
</evidence>
<reference evidence="1 2" key="1">
    <citation type="journal article" date="2016" name="Nat. Commun.">
        <title>Thousands of microbial genomes shed light on interconnected biogeochemical processes in an aquifer system.</title>
        <authorList>
            <person name="Anantharaman K."/>
            <person name="Brown C.T."/>
            <person name="Hug L.A."/>
            <person name="Sharon I."/>
            <person name="Castelle C.J."/>
            <person name="Probst A.J."/>
            <person name="Thomas B.C."/>
            <person name="Singh A."/>
            <person name="Wilkins M.J."/>
            <person name="Karaoz U."/>
            <person name="Brodie E.L."/>
            <person name="Williams K.H."/>
            <person name="Hubbard S.S."/>
            <person name="Banfield J.F."/>
        </authorList>
    </citation>
    <scope>NUCLEOTIDE SEQUENCE [LARGE SCALE GENOMIC DNA]</scope>
</reference>
<comment type="caution">
    <text evidence="1">The sequence shown here is derived from an EMBL/GenBank/DDBJ whole genome shotgun (WGS) entry which is preliminary data.</text>
</comment>
<organism evidence="1 2">
    <name type="scientific">Candidatus Liptonbacteria bacterium RIFOXYC1_FULL_36_8</name>
    <dbReference type="NCBI Taxonomy" id="1798655"/>
    <lineage>
        <taxon>Bacteria</taxon>
        <taxon>Candidatus Liptoniibacteriota</taxon>
    </lineage>
</organism>
<dbReference type="AlphaFoldDB" id="A0A1G2CP47"/>
<dbReference type="EMBL" id="MHLF01000029">
    <property type="protein sequence ID" value="OGZ03017.1"/>
    <property type="molecule type" value="Genomic_DNA"/>
</dbReference>
<proteinExistence type="predicted"/>
<gene>
    <name evidence="1" type="ORF">A2430_00710</name>
</gene>
<protein>
    <submittedName>
        <fullName evidence="1">Uncharacterized protein</fullName>
    </submittedName>
</protein>
<sequence>MYLVRKLNKIIFYFNTMNKVITYKNEGTKGVFSQIKLDSGERVLISIAANEIKIFRLKFFGAIPSGTVWEYPSLFGFFDLLIANGYSGHPLDVLVEKVKNFNSIDHLQTELKNFVSSLEKK</sequence>
<accession>A0A1G2CP47</accession>
<name>A0A1G2CP47_9BACT</name>